<dbReference type="Pfam" id="PF18085">
    <property type="entry name" value="Mak_N_cap"/>
    <property type="match status" value="1"/>
</dbReference>
<evidence type="ECO:0000313" key="7">
    <source>
        <dbReference type="Proteomes" id="UP000294071"/>
    </source>
</evidence>
<evidence type="ECO:0000256" key="3">
    <source>
        <dbReference type="ARBA" id="ARBA00022777"/>
    </source>
</evidence>
<protein>
    <recommendedName>
        <fullName evidence="5">Maltokinase N-terminal cap domain-containing protein</fullName>
    </recommendedName>
</protein>
<dbReference type="EMBL" id="SDWT01000001">
    <property type="protein sequence ID" value="RYB94685.1"/>
    <property type="molecule type" value="Genomic_DNA"/>
</dbReference>
<evidence type="ECO:0000256" key="2">
    <source>
        <dbReference type="ARBA" id="ARBA00022741"/>
    </source>
</evidence>
<proteinExistence type="predicted"/>
<keyword evidence="1" id="KW-0808">Transferase</keyword>
<sequence>MALMHQATITPTKQELMAAWLPTREWYDGVVDRDPVASFRLDDPAGEVGVECFLLGDAAGGGLFVPLTYRADRLAGVDEIGVMEHSVLGTRYVYDGLLDPVCVGVLATAIATGGTEAVEEVQAADGTRAVRDPGARARGTGTSAAVPDLGDVSVHDLAATTVVRAGDVELVVRRDLAADLAAAETLSVSWTGGTVDVAGLRPTR</sequence>
<gene>
    <name evidence="6" type="ORF">EUA93_10215</name>
</gene>
<keyword evidence="7" id="KW-1185">Reference proteome</keyword>
<dbReference type="InterPro" id="IPR040999">
    <property type="entry name" value="Mak_N_cap"/>
</dbReference>
<evidence type="ECO:0000256" key="4">
    <source>
        <dbReference type="ARBA" id="ARBA00022840"/>
    </source>
</evidence>
<dbReference type="GO" id="GO:0016301">
    <property type="term" value="F:kinase activity"/>
    <property type="evidence" value="ECO:0007669"/>
    <property type="project" value="UniProtKB-KW"/>
</dbReference>
<evidence type="ECO:0000256" key="1">
    <source>
        <dbReference type="ARBA" id="ARBA00022679"/>
    </source>
</evidence>
<evidence type="ECO:0000313" key="6">
    <source>
        <dbReference type="EMBL" id="RYB94685.1"/>
    </source>
</evidence>
<keyword evidence="4" id="KW-0067">ATP-binding</keyword>
<keyword evidence="2" id="KW-0547">Nucleotide-binding</keyword>
<dbReference type="Proteomes" id="UP000294071">
    <property type="component" value="Unassembled WGS sequence"/>
</dbReference>
<dbReference type="GO" id="GO:0005524">
    <property type="term" value="F:ATP binding"/>
    <property type="evidence" value="ECO:0007669"/>
    <property type="project" value="UniProtKB-KW"/>
</dbReference>
<keyword evidence="3" id="KW-0418">Kinase</keyword>
<comment type="caution">
    <text evidence="6">The sequence shown here is derived from an EMBL/GenBank/DDBJ whole genome shotgun (WGS) entry which is preliminary data.</text>
</comment>
<name>A0A4Q2S2R9_9ACTN</name>
<dbReference type="AlphaFoldDB" id="A0A4Q2S2R9"/>
<accession>A0A4Q2S2R9</accession>
<evidence type="ECO:0000259" key="5">
    <source>
        <dbReference type="Pfam" id="PF18085"/>
    </source>
</evidence>
<dbReference type="OrthoDB" id="3787729at2"/>
<reference evidence="6 7" key="1">
    <citation type="submission" date="2019-01" db="EMBL/GenBank/DDBJ databases">
        <title>Novel species of Nocardioides.</title>
        <authorList>
            <person name="Liu Q."/>
            <person name="Xin Y.-H."/>
        </authorList>
    </citation>
    <scope>NUCLEOTIDE SEQUENCE [LARGE SCALE GENOMIC DNA]</scope>
    <source>
        <strain evidence="6 7">CGMCC 4.6882</strain>
    </source>
</reference>
<organism evidence="6 7">
    <name type="scientific">Nocardioides oleivorans</name>
    <dbReference type="NCBI Taxonomy" id="273676"/>
    <lineage>
        <taxon>Bacteria</taxon>
        <taxon>Bacillati</taxon>
        <taxon>Actinomycetota</taxon>
        <taxon>Actinomycetes</taxon>
        <taxon>Propionibacteriales</taxon>
        <taxon>Nocardioidaceae</taxon>
        <taxon>Nocardioides</taxon>
    </lineage>
</organism>
<dbReference type="RefSeq" id="WP_129400033.1">
    <property type="nucleotide sequence ID" value="NZ_SDWT01000001.1"/>
</dbReference>
<feature type="domain" description="Maltokinase N-terminal cap" evidence="5">
    <location>
        <begin position="20"/>
        <end position="99"/>
    </location>
</feature>